<comment type="function">
    <text evidence="10">Extracellular zinc metalloprotease.</text>
</comment>
<dbReference type="InterPro" id="IPR023612">
    <property type="entry name" value="Peptidase_M4"/>
</dbReference>
<dbReference type="InterPro" id="IPR013856">
    <property type="entry name" value="Peptidase_M4_domain"/>
</dbReference>
<evidence type="ECO:0000256" key="3">
    <source>
        <dbReference type="ARBA" id="ARBA00022670"/>
    </source>
</evidence>
<name>A0A1S8L2Y7_9CLOT</name>
<evidence type="ECO:0000256" key="7">
    <source>
        <dbReference type="ARBA" id="ARBA00022833"/>
    </source>
</evidence>
<reference evidence="15 16" key="1">
    <citation type="submission" date="2022-04" db="EMBL/GenBank/DDBJ databases">
        <title>Genome sequence of C. roseum typestrain.</title>
        <authorList>
            <person name="Poehlein A."/>
            <person name="Schoch T."/>
            <person name="Duerre P."/>
            <person name="Daniel R."/>
        </authorList>
    </citation>
    <scope>NUCLEOTIDE SEQUENCE [LARGE SCALE GENOMIC DNA]</scope>
    <source>
        <strain evidence="15 16">DSM 7320</strain>
    </source>
</reference>
<dbReference type="GO" id="GO:0046872">
    <property type="term" value="F:metal ion binding"/>
    <property type="evidence" value="ECO:0007669"/>
    <property type="project" value="UniProtKB-UniRule"/>
</dbReference>
<dbReference type="Pfam" id="PF07504">
    <property type="entry name" value="FTP"/>
    <property type="match status" value="1"/>
</dbReference>
<dbReference type="InterPro" id="IPR001570">
    <property type="entry name" value="Peptidase_M4_C_domain"/>
</dbReference>
<evidence type="ECO:0000256" key="9">
    <source>
        <dbReference type="ARBA" id="ARBA00023145"/>
    </source>
</evidence>
<organism evidence="15 16">
    <name type="scientific">Clostridium felsineum</name>
    <dbReference type="NCBI Taxonomy" id="36839"/>
    <lineage>
        <taxon>Bacteria</taxon>
        <taxon>Bacillati</taxon>
        <taxon>Bacillota</taxon>
        <taxon>Clostridia</taxon>
        <taxon>Eubacteriales</taxon>
        <taxon>Clostridiaceae</taxon>
        <taxon>Clostridium</taxon>
    </lineage>
</organism>
<dbReference type="PRINTS" id="PR00730">
    <property type="entry name" value="THERMOLYSIN"/>
</dbReference>
<comment type="similarity">
    <text evidence="2 10">Belongs to the peptidase M4 family.</text>
</comment>
<dbReference type="InterPro" id="IPR027268">
    <property type="entry name" value="Peptidase_M4/M1_CTD_sf"/>
</dbReference>
<feature type="domain" description="Peptidase M4 C-terminal" evidence="12">
    <location>
        <begin position="389"/>
        <end position="550"/>
    </location>
</feature>
<keyword evidence="16" id="KW-1185">Reference proteome</keyword>
<dbReference type="PANTHER" id="PTHR33794">
    <property type="entry name" value="BACILLOLYSIN"/>
    <property type="match status" value="1"/>
</dbReference>
<proteinExistence type="inferred from homology"/>
<dbReference type="KEGG" id="crw:CROST_031940"/>
<feature type="domain" description="PepSY" evidence="13">
    <location>
        <begin position="162"/>
        <end position="229"/>
    </location>
</feature>
<evidence type="ECO:0000313" key="15">
    <source>
        <dbReference type="EMBL" id="URZ12472.1"/>
    </source>
</evidence>
<gene>
    <name evidence="15" type="primary">nprM</name>
    <name evidence="15" type="ORF">CROST_031940</name>
</gene>
<evidence type="ECO:0000256" key="6">
    <source>
        <dbReference type="ARBA" id="ARBA00022801"/>
    </source>
</evidence>
<feature type="domain" description="FTP" evidence="14">
    <location>
        <begin position="97"/>
        <end position="145"/>
    </location>
</feature>
<dbReference type="AlphaFoldDB" id="A0A1S8L2Y7"/>
<dbReference type="InterPro" id="IPR011096">
    <property type="entry name" value="FTP_domain"/>
</dbReference>
<evidence type="ECO:0000256" key="10">
    <source>
        <dbReference type="RuleBase" id="RU366073"/>
    </source>
</evidence>
<feature type="domain" description="Peptidase M4" evidence="11">
    <location>
        <begin position="240"/>
        <end position="386"/>
    </location>
</feature>
<evidence type="ECO:0000256" key="2">
    <source>
        <dbReference type="ARBA" id="ARBA00009388"/>
    </source>
</evidence>
<evidence type="ECO:0000313" key="16">
    <source>
        <dbReference type="Proteomes" id="UP000190951"/>
    </source>
</evidence>
<keyword evidence="8 10" id="KW-0482">Metalloprotease</keyword>
<dbReference type="Pfam" id="PF03413">
    <property type="entry name" value="PepSY"/>
    <property type="match status" value="1"/>
</dbReference>
<keyword evidence="9" id="KW-0865">Zymogen</keyword>
<evidence type="ECO:0000259" key="13">
    <source>
        <dbReference type="Pfam" id="PF03413"/>
    </source>
</evidence>
<comment type="subcellular location">
    <subcellularLocation>
        <location evidence="10">Secreted</location>
    </subcellularLocation>
</comment>
<dbReference type="Gene3D" id="3.10.170.10">
    <property type="match status" value="1"/>
</dbReference>
<evidence type="ECO:0000259" key="11">
    <source>
        <dbReference type="Pfam" id="PF01447"/>
    </source>
</evidence>
<comment type="cofactor">
    <cofactor evidence="1 10">
        <name>Zn(2+)</name>
        <dbReference type="ChEBI" id="CHEBI:29105"/>
    </cofactor>
</comment>
<feature type="chain" id="PRO_5041746038" description="Neutral metalloproteinase" evidence="10">
    <location>
        <begin position="27"/>
        <end position="555"/>
    </location>
</feature>
<dbReference type="CDD" id="cd09597">
    <property type="entry name" value="M4_TLP"/>
    <property type="match status" value="1"/>
</dbReference>
<evidence type="ECO:0000256" key="4">
    <source>
        <dbReference type="ARBA" id="ARBA00022723"/>
    </source>
</evidence>
<keyword evidence="3 10" id="KW-0645">Protease</keyword>
<dbReference type="PANTHER" id="PTHR33794:SF1">
    <property type="entry name" value="BACILLOLYSIN"/>
    <property type="match status" value="1"/>
</dbReference>
<dbReference type="EMBL" id="CP096983">
    <property type="protein sequence ID" value="URZ12472.1"/>
    <property type="molecule type" value="Genomic_DNA"/>
</dbReference>
<dbReference type="GO" id="GO:0005576">
    <property type="term" value="C:extracellular region"/>
    <property type="evidence" value="ECO:0007669"/>
    <property type="project" value="UniProtKB-SubCell"/>
</dbReference>
<keyword evidence="10" id="KW-0964">Secreted</keyword>
<keyword evidence="5 10" id="KW-0732">Signal</keyword>
<dbReference type="Gene3D" id="3.10.450.40">
    <property type="match status" value="1"/>
</dbReference>
<feature type="signal peptide" evidence="10">
    <location>
        <begin position="1"/>
        <end position="26"/>
    </location>
</feature>
<evidence type="ECO:0000259" key="12">
    <source>
        <dbReference type="Pfam" id="PF02868"/>
    </source>
</evidence>
<sequence>MKKKLLSIVLTAAVVSSLSSFNEVFAQSLTAQKPSVKQNYSVRRTSNQLKADNFEDQKKTVFLHGNLSQKLQINEQSILAYLEQNKGSFLNVTGANNFKILSIDKDELGLTKVKVAQTIDGTEIRGSQIILHLDKDGVVKNIIGAVNKDYKKTFSATKSSEISAQKAISIAKKQFNYTVLVETPEAKKQVIVKNNVPTTVYSVNIHYNNPDIANWEVLIDATSGKVVKTLDKIRYDGASTGTGTAVDGSTKPLNLLLSRGTYELIDTTKPMTGQIKTYTANNREVEPGSLVTNKTNKFTTETAKPEVSAHYYAGVVYDFYKNILNRNSIDNKGMSIISTTHYDKGYDNAFWDGSQMVYGDGDGTEFTYFSGDLDVIGHELTHGVTQYTANLDYQDQSGALNESISDTFGVLISTYDKYNVKGGGTWKFNAGDWVVGQGLYLNNTTNKALRSLADPTLYDQPANMNDYVNTYDDNGGVHTNSGIPNKAAYLVAKSLGNNETAHIYYRALTNYLTNDSDFSGARNALESAASDLYGSSAASAVDSAFDTVGVSSSNN</sequence>
<dbReference type="SUPFAM" id="SSF55486">
    <property type="entry name" value="Metalloproteases ('zincins'), catalytic domain"/>
    <property type="match status" value="1"/>
</dbReference>
<keyword evidence="6 10" id="KW-0378">Hydrolase</keyword>
<accession>A0A1S8L2Y7</accession>
<dbReference type="InterPro" id="IPR025711">
    <property type="entry name" value="PepSY"/>
</dbReference>
<dbReference type="Pfam" id="PF01447">
    <property type="entry name" value="Peptidase_M4"/>
    <property type="match status" value="1"/>
</dbReference>
<dbReference type="Proteomes" id="UP000190951">
    <property type="component" value="Chromosome"/>
</dbReference>
<dbReference type="Pfam" id="PF02868">
    <property type="entry name" value="Peptidase_M4_C"/>
    <property type="match status" value="1"/>
</dbReference>
<protein>
    <recommendedName>
        <fullName evidence="10">Neutral metalloproteinase</fullName>
        <ecNumber evidence="10">3.4.24.-</ecNumber>
    </recommendedName>
</protein>
<dbReference type="GO" id="GO:0006508">
    <property type="term" value="P:proteolysis"/>
    <property type="evidence" value="ECO:0007669"/>
    <property type="project" value="UniProtKB-KW"/>
</dbReference>
<dbReference type="STRING" id="84029.CROST_27670"/>
<keyword evidence="7 10" id="KW-0862">Zinc</keyword>
<evidence type="ECO:0000259" key="14">
    <source>
        <dbReference type="Pfam" id="PF07504"/>
    </source>
</evidence>
<evidence type="ECO:0000256" key="8">
    <source>
        <dbReference type="ARBA" id="ARBA00023049"/>
    </source>
</evidence>
<dbReference type="InterPro" id="IPR050728">
    <property type="entry name" value="Zinc_Metalloprotease_M4"/>
</dbReference>
<evidence type="ECO:0000256" key="5">
    <source>
        <dbReference type="ARBA" id="ARBA00022729"/>
    </source>
</evidence>
<dbReference type="EC" id="3.4.24.-" evidence="10"/>
<dbReference type="RefSeq" id="WP_077832644.1">
    <property type="nucleotide sequence ID" value="NZ_CP096983.1"/>
</dbReference>
<dbReference type="GO" id="GO:0004222">
    <property type="term" value="F:metalloendopeptidase activity"/>
    <property type="evidence" value="ECO:0007669"/>
    <property type="project" value="UniProtKB-UniRule"/>
</dbReference>
<dbReference type="Gene3D" id="3.10.450.490">
    <property type="match status" value="1"/>
</dbReference>
<keyword evidence="4" id="KW-0479">Metal-binding</keyword>
<dbReference type="Gene3D" id="1.10.390.10">
    <property type="entry name" value="Neutral Protease Domain 2"/>
    <property type="match status" value="1"/>
</dbReference>
<evidence type="ECO:0000256" key="1">
    <source>
        <dbReference type="ARBA" id="ARBA00001947"/>
    </source>
</evidence>